<proteinExistence type="predicted"/>
<evidence type="ECO:0000313" key="3">
    <source>
        <dbReference type="EMBL" id="MDN4578900.1"/>
    </source>
</evidence>
<organism evidence="2 5">
    <name type="scientific">Pandoraea cepalis</name>
    <dbReference type="NCBI Taxonomy" id="2508294"/>
    <lineage>
        <taxon>Bacteria</taxon>
        <taxon>Pseudomonadati</taxon>
        <taxon>Pseudomonadota</taxon>
        <taxon>Betaproteobacteria</taxon>
        <taxon>Burkholderiales</taxon>
        <taxon>Burkholderiaceae</taxon>
        <taxon>Pandoraea</taxon>
    </lineage>
</organism>
<reference evidence="2" key="1">
    <citation type="submission" date="2018-04" db="EMBL/GenBank/DDBJ databases">
        <authorList>
            <person name="Jy Z."/>
        </authorList>
    </citation>
    <scope>NUCLEOTIDE SEQUENCE</scope>
    <source>
        <strain evidence="3">AS13</strain>
        <strain evidence="2">LA18</strain>
    </source>
</reference>
<evidence type="ECO:0000313" key="5">
    <source>
        <dbReference type="Proteomes" id="UP001172791"/>
    </source>
</evidence>
<evidence type="ECO:0000313" key="2">
    <source>
        <dbReference type="EMBL" id="MDN4572054.1"/>
    </source>
</evidence>
<name>A0AAW7MH18_9BURK</name>
<gene>
    <name evidence="2" type="ORF">DBA34_02050</name>
    <name evidence="3" type="ORF">DBB29_12320</name>
</gene>
<dbReference type="EMBL" id="QAIC01000024">
    <property type="protein sequence ID" value="MDN4572054.1"/>
    <property type="molecule type" value="Genomic_DNA"/>
</dbReference>
<dbReference type="EMBL" id="QAID01000040">
    <property type="protein sequence ID" value="MDN4578900.1"/>
    <property type="molecule type" value="Genomic_DNA"/>
</dbReference>
<evidence type="ECO:0000313" key="4">
    <source>
        <dbReference type="Proteomes" id="UP001172788"/>
    </source>
</evidence>
<keyword evidence="4" id="KW-1185">Reference proteome</keyword>
<sequence>MKKVTSIRFEDELKAALEAIADKRDTNVSSVVNLACAQFVRDEGLREEFATLGGSFVASFSALTKETMRVSDDLQLVIAWLDLLTKFQFQATPEVVDKKSAAIVGARRYKRFLTSFKEVMEGSRRRASVLTEVLGGDDGAEDSTDGSDVGEGNV</sequence>
<dbReference type="Proteomes" id="UP001172791">
    <property type="component" value="Unassembled WGS sequence"/>
</dbReference>
<accession>A0AAW7MH18</accession>
<comment type="caution">
    <text evidence="2">The sequence shown here is derived from an EMBL/GenBank/DDBJ whole genome shotgun (WGS) entry which is preliminary data.</text>
</comment>
<dbReference type="AlphaFoldDB" id="A0AAW7MH18"/>
<protein>
    <recommendedName>
        <fullName evidence="6">CopG family transcriptional regulator</fullName>
    </recommendedName>
</protein>
<dbReference type="RefSeq" id="WP_301233388.1">
    <property type="nucleotide sequence ID" value="NZ_QAIC01000024.1"/>
</dbReference>
<feature type="region of interest" description="Disordered" evidence="1">
    <location>
        <begin position="132"/>
        <end position="154"/>
    </location>
</feature>
<dbReference type="Proteomes" id="UP001172788">
    <property type="component" value="Unassembled WGS sequence"/>
</dbReference>
<evidence type="ECO:0008006" key="6">
    <source>
        <dbReference type="Google" id="ProtNLM"/>
    </source>
</evidence>
<evidence type="ECO:0000256" key="1">
    <source>
        <dbReference type="SAM" id="MobiDB-lite"/>
    </source>
</evidence>